<sequence length="385" mass="39953">MAPPSIDELAAVAAALAAPGKGLLASDESTGTIGKRLEKGGIENTAENRRAYRELLYTAPGIGGAFSGVIMFKETLGQCASDGTPFVEVLRRAGVMAGIKVDEGLVPLEGGEEGETSTRGLETLEAACRQYVAQGARFAKWRAALRVEEGRCPSDLAVKVNAEQLAEYAAICQAAGLVPIVEPELLIDGPHSAETFAAASEKAIAACVAALWRRGVALEACLLKPQMVVQGTECSAPRAAPEQVAAATLRVMRRVVPPAVAGIMFLSGGQTEEEATRNLDAINKLAKEEGRAPWSLSFSFGRGLQASVLKIWSNAPPSRASEARAMAGALAEANAAAARGEFAGRHPSVTSAPGATLHETWRGWRTDVDPAAAPPPAPALALAGV</sequence>
<keyword evidence="8" id="KW-1185">Reference proteome</keyword>
<dbReference type="InParanoid" id="A0A2V0NT17"/>
<reference evidence="7 8" key="1">
    <citation type="journal article" date="2018" name="Sci. Rep.">
        <title>Raphidocelis subcapitata (=Pseudokirchneriella subcapitata) provides an insight into genome evolution and environmental adaptations in the Sphaeropleales.</title>
        <authorList>
            <person name="Suzuki S."/>
            <person name="Yamaguchi H."/>
            <person name="Nakajima N."/>
            <person name="Kawachi M."/>
        </authorList>
    </citation>
    <scope>NUCLEOTIDE SEQUENCE [LARGE SCALE GENOMIC DNA]</scope>
    <source>
        <strain evidence="7 8">NIES-35</strain>
    </source>
</reference>
<dbReference type="Gene3D" id="3.20.20.70">
    <property type="entry name" value="Aldolase class I"/>
    <property type="match status" value="1"/>
</dbReference>
<comment type="pathway">
    <text evidence="2">Carbohydrate degradation; glycolysis; D-glyceraldehyde 3-phosphate and glycerone phosphate from D-glucose: step 4/4.</text>
</comment>
<dbReference type="InterPro" id="IPR000741">
    <property type="entry name" value="FBA_I"/>
</dbReference>
<dbReference type="Pfam" id="PF00274">
    <property type="entry name" value="Glycolytic"/>
    <property type="match status" value="1"/>
</dbReference>
<keyword evidence="6" id="KW-0456">Lyase</keyword>
<dbReference type="NCBIfam" id="NF033379">
    <property type="entry name" value="FrucBisAld_I"/>
    <property type="match status" value="1"/>
</dbReference>
<evidence type="ECO:0000256" key="3">
    <source>
        <dbReference type="ARBA" id="ARBA00010387"/>
    </source>
</evidence>
<name>A0A2V0NT17_9CHLO</name>
<dbReference type="FunFam" id="3.20.20.70:FF:000140">
    <property type="entry name" value="Fructose-bisphosphate aldolase"/>
    <property type="match status" value="1"/>
</dbReference>
<dbReference type="UniPathway" id="UPA00109">
    <property type="reaction ID" value="UER00183"/>
</dbReference>
<dbReference type="GO" id="GO:0006096">
    <property type="term" value="P:glycolytic process"/>
    <property type="evidence" value="ECO:0007669"/>
    <property type="project" value="UniProtKB-UniPathway"/>
</dbReference>
<dbReference type="SUPFAM" id="SSF51569">
    <property type="entry name" value="Aldolase"/>
    <property type="match status" value="1"/>
</dbReference>
<comment type="catalytic activity">
    <reaction evidence="1">
        <text>beta-D-fructose 1,6-bisphosphate = D-glyceraldehyde 3-phosphate + dihydroxyacetone phosphate</text>
        <dbReference type="Rhea" id="RHEA:14729"/>
        <dbReference type="ChEBI" id="CHEBI:32966"/>
        <dbReference type="ChEBI" id="CHEBI:57642"/>
        <dbReference type="ChEBI" id="CHEBI:59776"/>
        <dbReference type="EC" id="4.1.2.13"/>
    </reaction>
</comment>
<organism evidence="7 8">
    <name type="scientific">Raphidocelis subcapitata</name>
    <dbReference type="NCBI Taxonomy" id="307507"/>
    <lineage>
        <taxon>Eukaryota</taxon>
        <taxon>Viridiplantae</taxon>
        <taxon>Chlorophyta</taxon>
        <taxon>core chlorophytes</taxon>
        <taxon>Chlorophyceae</taxon>
        <taxon>CS clade</taxon>
        <taxon>Sphaeropleales</taxon>
        <taxon>Selenastraceae</taxon>
        <taxon>Raphidocelis</taxon>
    </lineage>
</organism>
<dbReference type="GO" id="GO:0004332">
    <property type="term" value="F:fructose-bisphosphate aldolase activity"/>
    <property type="evidence" value="ECO:0007669"/>
    <property type="project" value="UniProtKB-EC"/>
</dbReference>
<dbReference type="EC" id="4.1.2.13" evidence="4"/>
<protein>
    <recommendedName>
        <fullName evidence="4">fructose-bisphosphate aldolase</fullName>
        <ecNumber evidence="4">4.1.2.13</ecNumber>
    </recommendedName>
</protein>
<evidence type="ECO:0000313" key="8">
    <source>
        <dbReference type="Proteomes" id="UP000247498"/>
    </source>
</evidence>
<dbReference type="EMBL" id="BDRX01000019">
    <property type="protein sequence ID" value="GBF90781.1"/>
    <property type="molecule type" value="Genomic_DNA"/>
</dbReference>
<keyword evidence="5" id="KW-0324">Glycolysis</keyword>
<evidence type="ECO:0000256" key="6">
    <source>
        <dbReference type="ARBA" id="ARBA00023239"/>
    </source>
</evidence>
<dbReference type="InterPro" id="IPR013785">
    <property type="entry name" value="Aldolase_TIM"/>
</dbReference>
<gene>
    <name evidence="7" type="ORF">Rsub_03082</name>
</gene>
<dbReference type="AlphaFoldDB" id="A0A2V0NT17"/>
<evidence type="ECO:0000256" key="2">
    <source>
        <dbReference type="ARBA" id="ARBA00004714"/>
    </source>
</evidence>
<evidence type="ECO:0000256" key="4">
    <source>
        <dbReference type="ARBA" id="ARBA00013068"/>
    </source>
</evidence>
<evidence type="ECO:0000313" key="7">
    <source>
        <dbReference type="EMBL" id="GBF90781.1"/>
    </source>
</evidence>
<proteinExistence type="inferred from homology"/>
<comment type="similarity">
    <text evidence="3">Belongs to the class I fructose-bisphosphate aldolase family.</text>
</comment>
<dbReference type="STRING" id="307507.A0A2V0NT17"/>
<evidence type="ECO:0000256" key="1">
    <source>
        <dbReference type="ARBA" id="ARBA00000441"/>
    </source>
</evidence>
<accession>A0A2V0NT17</accession>
<dbReference type="PANTHER" id="PTHR11627">
    <property type="entry name" value="FRUCTOSE-BISPHOSPHATE ALDOLASE"/>
    <property type="match status" value="1"/>
</dbReference>
<evidence type="ECO:0000256" key="5">
    <source>
        <dbReference type="ARBA" id="ARBA00023152"/>
    </source>
</evidence>
<dbReference type="Proteomes" id="UP000247498">
    <property type="component" value="Unassembled WGS sequence"/>
</dbReference>
<dbReference type="OrthoDB" id="36455at2759"/>
<comment type="caution">
    <text evidence="7">The sequence shown here is derived from an EMBL/GenBank/DDBJ whole genome shotgun (WGS) entry which is preliminary data.</text>
</comment>